<accession>A0A2T0HMZ8</accession>
<evidence type="ECO:0000313" key="1">
    <source>
        <dbReference type="EMBL" id="PRW84451.1"/>
    </source>
</evidence>
<evidence type="ECO:0000313" key="2">
    <source>
        <dbReference type="Proteomes" id="UP000239731"/>
    </source>
</evidence>
<name>A0A2T0HMZ8_PSEFL</name>
<dbReference type="Proteomes" id="UP000239731">
    <property type="component" value="Unassembled WGS sequence"/>
</dbReference>
<gene>
    <name evidence="1" type="ORF">C7A10_28870</name>
</gene>
<dbReference type="RefSeq" id="WP_106118615.1">
    <property type="nucleotide sequence ID" value="NZ_PVUH01000030.1"/>
</dbReference>
<dbReference type="EMBL" id="PVUH01000030">
    <property type="protein sequence ID" value="PRW84451.1"/>
    <property type="molecule type" value="Genomic_DNA"/>
</dbReference>
<protein>
    <submittedName>
        <fullName evidence="1">Uncharacterized protein</fullName>
    </submittedName>
</protein>
<reference evidence="1 2" key="1">
    <citation type="submission" date="2018-03" db="EMBL/GenBank/DDBJ databases">
        <title>Blue discolouration in mozzarella cheese caused by Pseudomonas fluorescens.</title>
        <authorList>
            <person name="Chiesa F."/>
            <person name="Dalmasso A."/>
            <person name="Lomonaco S."/>
        </authorList>
    </citation>
    <scope>NUCLEOTIDE SEQUENCE [LARGE SCALE GENOMIC DNA]</scope>
    <source>
        <strain evidence="1 2">11293</strain>
    </source>
</reference>
<sequence length="136" mass="15851">MVIELPDIATQQALVFEEGTNAAIEQLKANLKAPRLPSQKIVDENQYQRAHLLRKNEGWVAPDPEIVRAYFEHFQEHFEEFDTDKKLAQLLELSGNRRIRAFKNGEFTVPYEVWRNFLMMTGRVPQDVVKVFAFMG</sequence>
<proteinExistence type="predicted"/>
<comment type="caution">
    <text evidence="1">The sequence shown here is derived from an EMBL/GenBank/DDBJ whole genome shotgun (WGS) entry which is preliminary data.</text>
</comment>
<organism evidence="1 2">
    <name type="scientific">Pseudomonas fluorescens</name>
    <dbReference type="NCBI Taxonomy" id="294"/>
    <lineage>
        <taxon>Bacteria</taxon>
        <taxon>Pseudomonadati</taxon>
        <taxon>Pseudomonadota</taxon>
        <taxon>Gammaproteobacteria</taxon>
        <taxon>Pseudomonadales</taxon>
        <taxon>Pseudomonadaceae</taxon>
        <taxon>Pseudomonas</taxon>
    </lineage>
</organism>
<dbReference type="AlphaFoldDB" id="A0A2T0HMZ8"/>